<dbReference type="InterPro" id="IPR011993">
    <property type="entry name" value="PH-like_dom_sf"/>
</dbReference>
<evidence type="ECO:0000256" key="5">
    <source>
        <dbReference type="SAM" id="MobiDB-lite"/>
    </source>
</evidence>
<name>A0A9N9SP01_PHACE</name>
<evidence type="ECO:0000256" key="1">
    <source>
        <dbReference type="ARBA" id="ARBA00004496"/>
    </source>
</evidence>
<feature type="compositionally biased region" description="Basic residues" evidence="5">
    <location>
        <begin position="57"/>
        <end position="69"/>
    </location>
</feature>
<dbReference type="InterPro" id="IPR000219">
    <property type="entry name" value="DH_dom"/>
</dbReference>
<organism evidence="7 8">
    <name type="scientific">Phaedon cochleariae</name>
    <name type="common">Mustard beetle</name>
    <dbReference type="NCBI Taxonomy" id="80249"/>
    <lineage>
        <taxon>Eukaryota</taxon>
        <taxon>Metazoa</taxon>
        <taxon>Ecdysozoa</taxon>
        <taxon>Arthropoda</taxon>
        <taxon>Hexapoda</taxon>
        <taxon>Insecta</taxon>
        <taxon>Pterygota</taxon>
        <taxon>Neoptera</taxon>
        <taxon>Endopterygota</taxon>
        <taxon>Coleoptera</taxon>
        <taxon>Polyphaga</taxon>
        <taxon>Cucujiformia</taxon>
        <taxon>Chrysomeloidea</taxon>
        <taxon>Chrysomelidae</taxon>
        <taxon>Chrysomelinae</taxon>
        <taxon>Chrysomelini</taxon>
        <taxon>Phaedon</taxon>
    </lineage>
</organism>
<dbReference type="GO" id="GO:0005737">
    <property type="term" value="C:cytoplasm"/>
    <property type="evidence" value="ECO:0007669"/>
    <property type="project" value="UniProtKB-SubCell"/>
</dbReference>
<feature type="domain" description="DH" evidence="6">
    <location>
        <begin position="608"/>
        <end position="804"/>
    </location>
</feature>
<feature type="compositionally biased region" description="Basic and acidic residues" evidence="5">
    <location>
        <begin position="218"/>
        <end position="237"/>
    </location>
</feature>
<dbReference type="CDD" id="cd13329">
    <property type="entry name" value="PH_RhoGEF"/>
    <property type="match status" value="1"/>
</dbReference>
<dbReference type="GO" id="GO:0001664">
    <property type="term" value="F:G protein-coupled receptor binding"/>
    <property type="evidence" value="ECO:0007669"/>
    <property type="project" value="TreeGrafter"/>
</dbReference>
<dbReference type="EMBL" id="OU896714">
    <property type="protein sequence ID" value="CAG9824246.1"/>
    <property type="molecule type" value="Genomic_DNA"/>
</dbReference>
<dbReference type="SMART" id="SM00325">
    <property type="entry name" value="RhoGEF"/>
    <property type="match status" value="1"/>
</dbReference>
<feature type="compositionally biased region" description="Polar residues" evidence="5">
    <location>
        <begin position="492"/>
        <end position="501"/>
    </location>
</feature>
<evidence type="ECO:0000256" key="2">
    <source>
        <dbReference type="ARBA" id="ARBA00022490"/>
    </source>
</evidence>
<dbReference type="CDD" id="cd00160">
    <property type="entry name" value="RhoGEF"/>
    <property type="match status" value="1"/>
</dbReference>
<feature type="compositionally biased region" description="Basic and acidic residues" evidence="5">
    <location>
        <begin position="415"/>
        <end position="424"/>
    </location>
</feature>
<feature type="compositionally biased region" description="Basic and acidic residues" evidence="5">
    <location>
        <begin position="32"/>
        <end position="56"/>
    </location>
</feature>
<dbReference type="OrthoDB" id="2272012at2759"/>
<feature type="compositionally biased region" description="Polar residues" evidence="5">
    <location>
        <begin position="8"/>
        <end position="21"/>
    </location>
</feature>
<feature type="region of interest" description="Disordered" evidence="5">
    <location>
        <begin position="415"/>
        <end position="470"/>
    </location>
</feature>
<dbReference type="PROSITE" id="PS50010">
    <property type="entry name" value="DH_2"/>
    <property type="match status" value="1"/>
</dbReference>
<feature type="compositionally biased region" description="Basic and acidic residues" evidence="5">
    <location>
        <begin position="434"/>
        <end position="448"/>
    </location>
</feature>
<dbReference type="SUPFAM" id="SSF48065">
    <property type="entry name" value="DBL homology domain (DH-domain)"/>
    <property type="match status" value="1"/>
</dbReference>
<protein>
    <recommendedName>
        <fullName evidence="6">DH domain-containing protein</fullName>
    </recommendedName>
</protein>
<feature type="compositionally biased region" description="Basic and acidic residues" evidence="5">
    <location>
        <begin position="1001"/>
        <end position="1018"/>
    </location>
</feature>
<feature type="region of interest" description="Disordered" evidence="5">
    <location>
        <begin position="484"/>
        <end position="564"/>
    </location>
</feature>
<feature type="region of interest" description="Disordered" evidence="5">
    <location>
        <begin position="957"/>
        <end position="1052"/>
    </location>
</feature>
<feature type="compositionally biased region" description="Low complexity" evidence="5">
    <location>
        <begin position="965"/>
        <end position="979"/>
    </location>
</feature>
<dbReference type="InterPro" id="IPR041020">
    <property type="entry name" value="PH_16"/>
</dbReference>
<dbReference type="PANTHER" id="PTHR45872">
    <property type="entry name" value="RHO GUANINE NUCLEOTIDE EXCHANGE FACTOR 2, ISOFORM D"/>
    <property type="match status" value="1"/>
</dbReference>
<dbReference type="Gene3D" id="1.20.900.10">
    <property type="entry name" value="Dbl homology (DH) domain"/>
    <property type="match status" value="1"/>
</dbReference>
<feature type="compositionally biased region" description="Basic and acidic residues" evidence="5">
    <location>
        <begin position="253"/>
        <end position="267"/>
    </location>
</feature>
<evidence type="ECO:0000313" key="7">
    <source>
        <dbReference type="EMBL" id="CAG9824246.1"/>
    </source>
</evidence>
<dbReference type="PANTHER" id="PTHR45872:SF2">
    <property type="entry name" value="RHO GUANINE NUCLEOTIDE EXCHANGE FACTOR 2, ISOFORM D"/>
    <property type="match status" value="1"/>
</dbReference>
<evidence type="ECO:0000256" key="4">
    <source>
        <dbReference type="SAM" id="Coils"/>
    </source>
</evidence>
<feature type="compositionally biased region" description="Polar residues" evidence="5">
    <location>
        <begin position="518"/>
        <end position="527"/>
    </location>
</feature>
<dbReference type="GO" id="GO:0005085">
    <property type="term" value="F:guanyl-nucleotide exchange factor activity"/>
    <property type="evidence" value="ECO:0007669"/>
    <property type="project" value="InterPro"/>
</dbReference>
<proteinExistence type="predicted"/>
<dbReference type="Pfam" id="PF17838">
    <property type="entry name" value="PH_16"/>
    <property type="match status" value="1"/>
</dbReference>
<evidence type="ECO:0000256" key="3">
    <source>
        <dbReference type="ARBA" id="ARBA00022553"/>
    </source>
</evidence>
<comment type="subcellular location">
    <subcellularLocation>
        <location evidence="1">Cytoplasm</location>
    </subcellularLocation>
</comment>
<feature type="coiled-coil region" evidence="4">
    <location>
        <begin position="1209"/>
        <end position="1236"/>
    </location>
</feature>
<gene>
    <name evidence="7" type="ORF">PHAECO_LOCUS11551</name>
</gene>
<keyword evidence="2" id="KW-0963">Cytoplasm</keyword>
<reference evidence="7" key="2">
    <citation type="submission" date="2022-10" db="EMBL/GenBank/DDBJ databases">
        <authorList>
            <consortium name="ENA_rothamsted_submissions"/>
            <consortium name="culmorum"/>
            <person name="King R."/>
        </authorList>
    </citation>
    <scope>NUCLEOTIDE SEQUENCE</scope>
</reference>
<dbReference type="InterPro" id="IPR035899">
    <property type="entry name" value="DBL_dom_sf"/>
</dbReference>
<sequence length="1283" mass="144180">MWSKQADTRNTNKNMTSFKNKITNRKRKNSKSRTDDSVETDTTSKSKQNEEKDKQRQPKCGKNRGRNRGKKDAETVNKKPVQEPKNSAESKPPNDAIENADVVLRHPNKDKPNPSNNCVKRYSDSFVIDKNDKTDKNLGEDSDQVAPVLTRAVSGFFIIDQARKARRFSDLFKPSGTLKLSNSTECLRMNNERNVSQQKVNDKGKLTHKPSLNAKGDANAKRSAKVESPKAQPKKEPPTGSYLKRVRSKIYKTKADSVAKDEVDATSKSRKLKPKKSSEASGRIPEDEVAVLTPNGVRKSLTHFDFRLTRQTSNLERVRPKTSDSSCNHLGSSDKPVLAKAKSSSAINLSLLRTRRNQIMEKVASRMGAKDVQSEFDFIAFGSVNNLTQDRLYGSQTSLQSMQKQPSWLHIHREEKEVDEKVDVKQGQPVSRSGSDRRPDAVREEAAKHHPHHHHQEASGGGTEAPHDASVEKTEANAMVSSTILPAAGSQRKVNSNINRSESVKEQSEKRKQRRNISDPSHNTTSGDVDLDRHTGLSNTDSGSSSNSSISCNGRLSESPSNSVEAVIQAAAQRGAPDSDSDIDVESEQWQNLVPLEELKNLSPHEKKRQDVINELFHTESSHVRNLKVLYKIFYKKIHETQTLKQDELNLLFPNIKEILDLHTEFSKEMRRRRREDPIVKELGAMLGGMFGDRFGESLKRAAATFCERQQLALEFIKRRRERDSKFDAVLIECEKKRQCRRLQLQGILPTEMQRLSKYPLLLERLIHSVESDPEQAQQQEEELSRLKRAHHMSKEILNHVNEAAKLAHNQHRLEDIQRHLDTSNFERSDYPIAQEFRPLDLSKYRLILEGSMHLRRPNKPIVPVHILLLEEIVVILHREGEKFHLKFFQSGSTTNTMPLAPIIKMSTLLVRTNASYKNALFLVNMATNNIHMYDLIAEDEIKREVWFKHFTDATESYNKRQGKPPAAASDKPAPGAAPTSSSDSDGEEVVHDLPPAQEVAEQRAAEVEGEGPPRDPPPEEAGTGDEEAEQEERRTVEDDGEESEMVAGGGVETTRVSAEDWPLIQPSQVSIAVPPVHTAESMLTPLEQIRRKDATVTRALEDKEVLVADLLSIPREHFRHIADMASMDESASRDPSERVLASIYLVDRLQKAVNEATNVGDLDVMAAKGGRHAVCTGQQDQPSEHVEPPLTVPASLVRDIAGSLSLQLTTLLSEAKRVEEERDRLRKELHKMREALHVEHNLHSPVPADDLNLTSSTDVSDQNATLSDSIQIVTKSDCEEDH</sequence>
<feature type="compositionally biased region" description="Basic and acidic residues" evidence="5">
    <location>
        <begin position="70"/>
        <end position="88"/>
    </location>
</feature>
<feature type="region of interest" description="Disordered" evidence="5">
    <location>
        <begin position="189"/>
        <end position="285"/>
    </location>
</feature>
<feature type="region of interest" description="Disordered" evidence="5">
    <location>
        <begin position="1"/>
        <end position="99"/>
    </location>
</feature>
<accession>A0A9N9SP01</accession>
<dbReference type="Proteomes" id="UP001153737">
    <property type="component" value="Chromosome 8"/>
</dbReference>
<feature type="compositionally biased region" description="Low complexity" evidence="5">
    <location>
        <begin position="536"/>
        <end position="557"/>
    </location>
</feature>
<keyword evidence="4" id="KW-0175">Coiled coil</keyword>
<dbReference type="GO" id="GO:0007186">
    <property type="term" value="P:G protein-coupled receptor signaling pathway"/>
    <property type="evidence" value="ECO:0007669"/>
    <property type="project" value="TreeGrafter"/>
</dbReference>
<reference evidence="7" key="1">
    <citation type="submission" date="2022-01" db="EMBL/GenBank/DDBJ databases">
        <authorList>
            <person name="King R."/>
        </authorList>
    </citation>
    <scope>NUCLEOTIDE SEQUENCE</scope>
</reference>
<keyword evidence="8" id="KW-1185">Reference proteome</keyword>
<dbReference type="Pfam" id="PF00621">
    <property type="entry name" value="RhoGEF"/>
    <property type="match status" value="1"/>
</dbReference>
<keyword evidence="3" id="KW-0597">Phosphoprotein</keyword>
<evidence type="ECO:0000313" key="8">
    <source>
        <dbReference type="Proteomes" id="UP001153737"/>
    </source>
</evidence>
<evidence type="ECO:0000259" key="6">
    <source>
        <dbReference type="PROSITE" id="PS50010"/>
    </source>
</evidence>
<dbReference type="Gene3D" id="2.30.29.30">
    <property type="entry name" value="Pleckstrin-homology domain (PH domain)/Phosphotyrosine-binding domain (PTB)"/>
    <property type="match status" value="1"/>
</dbReference>
<feature type="compositionally biased region" description="Basic residues" evidence="5">
    <location>
        <begin position="22"/>
        <end position="31"/>
    </location>
</feature>
<dbReference type="SUPFAM" id="SSF50729">
    <property type="entry name" value="PH domain-like"/>
    <property type="match status" value="1"/>
</dbReference>